<dbReference type="GO" id="GO:0005886">
    <property type="term" value="C:plasma membrane"/>
    <property type="evidence" value="ECO:0007669"/>
    <property type="project" value="TreeGrafter"/>
</dbReference>
<evidence type="ECO:0000256" key="1">
    <source>
        <dbReference type="SAM" id="Phobius"/>
    </source>
</evidence>
<dbReference type="Pfam" id="PF09335">
    <property type="entry name" value="VTT_dom"/>
    <property type="match status" value="1"/>
</dbReference>
<feature type="domain" description="LssY-like C-terminal" evidence="3">
    <location>
        <begin position="247"/>
        <end position="412"/>
    </location>
</feature>
<gene>
    <name evidence="4" type="ORF">BCU17_22110</name>
</gene>
<feature type="transmembrane region" description="Helical" evidence="1">
    <location>
        <begin position="6"/>
        <end position="23"/>
    </location>
</feature>
<feature type="domain" description="VTT" evidence="2">
    <location>
        <begin position="23"/>
        <end position="137"/>
    </location>
</feature>
<dbReference type="Proteomes" id="UP000235330">
    <property type="component" value="Unassembled WGS sequence"/>
</dbReference>
<dbReference type="InterPro" id="IPR051311">
    <property type="entry name" value="DedA_domain"/>
</dbReference>
<proteinExistence type="predicted"/>
<dbReference type="EMBL" id="MCWU01000037">
    <property type="protein sequence ID" value="PMJ63745.1"/>
    <property type="molecule type" value="Genomic_DNA"/>
</dbReference>
<organism evidence="4 5">
    <name type="scientific">Vibrio splendidus</name>
    <dbReference type="NCBI Taxonomy" id="29497"/>
    <lineage>
        <taxon>Bacteria</taxon>
        <taxon>Pseudomonadati</taxon>
        <taxon>Pseudomonadota</taxon>
        <taxon>Gammaproteobacteria</taxon>
        <taxon>Vibrionales</taxon>
        <taxon>Vibrionaceae</taxon>
        <taxon>Vibrio</taxon>
    </lineage>
</organism>
<dbReference type="RefSeq" id="WP_102516844.1">
    <property type="nucleotide sequence ID" value="NZ_CAWNSM010000037.1"/>
</dbReference>
<accession>A0A2N7F9C0</accession>
<dbReference type="Pfam" id="PF14067">
    <property type="entry name" value="LssY_C"/>
    <property type="match status" value="1"/>
</dbReference>
<evidence type="ECO:0000313" key="4">
    <source>
        <dbReference type="EMBL" id="PMJ63745.1"/>
    </source>
</evidence>
<dbReference type="InterPro" id="IPR032816">
    <property type="entry name" value="VTT_dom"/>
</dbReference>
<dbReference type="InterPro" id="IPR025902">
    <property type="entry name" value="LssY-like-C_dom"/>
</dbReference>
<comment type="caution">
    <text evidence="4">The sequence shown here is derived from an EMBL/GenBank/DDBJ whole genome shotgun (WGS) entry which is preliminary data.</text>
</comment>
<sequence>MFDGLGLFLGALGDALIGPNLFIPGEPFFIAAGFQLYSGAWMALVMVMLGGLLGDQLSYFIGYKYGAKAQRKLIKFRPKTKRLIARCRYLVARKGTYIILFARLLGPIAWVVPFIAGSHRVPWRNFSLLAFIGLALGGGQFIAWGMLLAHGVESFPWLNSLKIFIAEHNSLIVGVFTVLVFTIIGYRMKWRRLVLKSSALLLAWVLFANYAHFFWKADDFNNQPETAQVNEVDWNSVTYKAFPGKSSFYSAQAINVIYVGATPRDLMKQLGWIENQTFSRNEIEWAGYLALLRDKTPPVSDLYWRDKPQDMAFQLPGNLVKRSHIRWWRAGVDIKTNQPQWLGAISYDDGLKVTPYSGIVTILHNIDPNVDEERDRLANQIRTSLPDIELDKYPLATVEVIDEDHDYYTDGRILMIGVATYRDDSQTLDVAMNEIQSDI</sequence>
<keyword evidence="1" id="KW-0812">Transmembrane</keyword>
<feature type="transmembrane region" description="Helical" evidence="1">
    <location>
        <begin position="193"/>
        <end position="215"/>
    </location>
</feature>
<protein>
    <submittedName>
        <fullName evidence="4">Uncharacterized protein</fullName>
    </submittedName>
</protein>
<dbReference type="PANTHER" id="PTHR42709:SF2">
    <property type="entry name" value="INNER MEMBRANE PROTEIN YOHD"/>
    <property type="match status" value="1"/>
</dbReference>
<evidence type="ECO:0000259" key="2">
    <source>
        <dbReference type="Pfam" id="PF09335"/>
    </source>
</evidence>
<reference evidence="5" key="1">
    <citation type="submission" date="2016-07" db="EMBL/GenBank/DDBJ databases">
        <title>Nontailed viruses are major unrecognized killers of bacteria in the ocean.</title>
        <authorList>
            <person name="Kauffman K."/>
            <person name="Hussain F."/>
            <person name="Yang J."/>
            <person name="Arevalo P."/>
            <person name="Brown J."/>
            <person name="Cutler M."/>
            <person name="Kelly L."/>
            <person name="Polz M.F."/>
        </authorList>
    </citation>
    <scope>NUCLEOTIDE SEQUENCE [LARGE SCALE GENOMIC DNA]</scope>
    <source>
        <strain evidence="5">10N.261.55.E11</strain>
    </source>
</reference>
<dbReference type="AlphaFoldDB" id="A0A2N7F9C0"/>
<keyword evidence="1" id="KW-1133">Transmembrane helix</keyword>
<evidence type="ECO:0000259" key="3">
    <source>
        <dbReference type="Pfam" id="PF14067"/>
    </source>
</evidence>
<feature type="transmembrane region" description="Helical" evidence="1">
    <location>
        <begin position="169"/>
        <end position="186"/>
    </location>
</feature>
<feature type="transmembrane region" description="Helical" evidence="1">
    <location>
        <begin position="30"/>
        <end position="53"/>
    </location>
</feature>
<name>A0A2N7F9C0_VIBSP</name>
<feature type="transmembrane region" description="Helical" evidence="1">
    <location>
        <begin position="128"/>
        <end position="149"/>
    </location>
</feature>
<dbReference type="PANTHER" id="PTHR42709">
    <property type="entry name" value="ALKALINE PHOSPHATASE LIKE PROTEIN"/>
    <property type="match status" value="1"/>
</dbReference>
<keyword evidence="1" id="KW-0472">Membrane</keyword>
<evidence type="ECO:0000313" key="5">
    <source>
        <dbReference type="Proteomes" id="UP000235330"/>
    </source>
</evidence>